<organism evidence="1 2">
    <name type="scientific">Nesterenkonia sandarakina</name>
    <dbReference type="NCBI Taxonomy" id="272918"/>
    <lineage>
        <taxon>Bacteria</taxon>
        <taxon>Bacillati</taxon>
        <taxon>Actinomycetota</taxon>
        <taxon>Actinomycetes</taxon>
        <taxon>Micrococcales</taxon>
        <taxon>Micrococcaceae</taxon>
        <taxon>Nesterenkonia</taxon>
    </lineage>
</organism>
<keyword evidence="2" id="KW-1185">Reference proteome</keyword>
<comment type="caution">
    <text evidence="1">The sequence shown here is derived from an EMBL/GenBank/DDBJ whole genome shotgun (WGS) entry which is preliminary data.</text>
</comment>
<name>A0A2T0YR64_9MICC</name>
<dbReference type="Pfam" id="PF06475">
    <property type="entry name" value="Glycolipid_bind"/>
    <property type="match status" value="1"/>
</dbReference>
<gene>
    <name evidence="1" type="ORF">BCL67_10342</name>
</gene>
<evidence type="ECO:0000313" key="2">
    <source>
        <dbReference type="Proteomes" id="UP000238217"/>
    </source>
</evidence>
<evidence type="ECO:0000313" key="1">
    <source>
        <dbReference type="EMBL" id="PRZ18058.1"/>
    </source>
</evidence>
<sequence length="177" mass="19587">MKLARAVGGAQTRHFSSSWELDVAPEWTTRALRVTTRGFGWSRSLELIRSAEGRWSAKASTGGDTQLPPPGLADPGILDGAIDCDLGLCPVTNTMPIRRLGLLDREVEETRLIMAWVEMPSLRVLRSEQIYSSLWAGDRRLVRYSSSSRDFSADLTVDSYGLVIDYPALARRVSSDT</sequence>
<dbReference type="RefSeq" id="WP_181255865.1">
    <property type="nucleotide sequence ID" value="NZ_PVTY01000003.1"/>
</dbReference>
<dbReference type="Proteomes" id="UP000238217">
    <property type="component" value="Unassembled WGS sequence"/>
</dbReference>
<dbReference type="InterPro" id="IPR009467">
    <property type="entry name" value="Glycolipid-bd_prot_put"/>
</dbReference>
<evidence type="ECO:0008006" key="3">
    <source>
        <dbReference type="Google" id="ProtNLM"/>
    </source>
</evidence>
<reference evidence="1 2" key="1">
    <citation type="submission" date="2018-03" db="EMBL/GenBank/DDBJ databases">
        <title>Comparative analysis of microorganisms from saline springs in Andes Mountain Range, Colombia.</title>
        <authorList>
            <person name="Rubin E."/>
        </authorList>
    </citation>
    <scope>NUCLEOTIDE SEQUENCE [LARGE SCALE GENOMIC DNA]</scope>
    <source>
        <strain evidence="1 2">CG 35</strain>
    </source>
</reference>
<accession>A0A2T0YR64</accession>
<proteinExistence type="predicted"/>
<dbReference type="AlphaFoldDB" id="A0A2T0YR64"/>
<protein>
    <recommendedName>
        <fullName evidence="3">Glycolipid-binding protein</fullName>
    </recommendedName>
</protein>
<dbReference type="SUPFAM" id="SSF159275">
    <property type="entry name" value="PA1994-like"/>
    <property type="match status" value="1"/>
</dbReference>
<dbReference type="EMBL" id="PVTY01000003">
    <property type="protein sequence ID" value="PRZ18058.1"/>
    <property type="molecule type" value="Genomic_DNA"/>
</dbReference>